<dbReference type="AlphaFoldDB" id="A0A836MSI1"/>
<name>A0A836MSI1_9NEIS</name>
<proteinExistence type="predicted"/>
<accession>A0A836MSI1</accession>
<comment type="caution">
    <text evidence="2">The sequence shown here is derived from an EMBL/GenBank/DDBJ whole genome shotgun (WGS) entry which is preliminary data.</text>
</comment>
<keyword evidence="3" id="KW-1185">Reference proteome</keyword>
<keyword evidence="1" id="KW-1133">Transmembrane helix</keyword>
<dbReference type="EMBL" id="JFZV01000001">
    <property type="protein sequence ID" value="KDN15884.1"/>
    <property type="molecule type" value="Genomic_DNA"/>
</dbReference>
<sequence length="39" mass="4535">MLKLENITFYCINFATVNIKFVIYFYGLLFLASHLGGLF</sequence>
<gene>
    <name evidence="2" type="ORF">SALWKB29_0303</name>
</gene>
<evidence type="ECO:0000256" key="1">
    <source>
        <dbReference type="SAM" id="Phobius"/>
    </source>
</evidence>
<reference evidence="2 3" key="1">
    <citation type="submission" date="2014-03" db="EMBL/GenBank/DDBJ databases">
        <title>The genomes of two eusocial bee gut symbionts.</title>
        <authorList>
            <person name="Kwong W.K."/>
            <person name="Engel P."/>
            <person name="Koch H."/>
            <person name="Moran N.A."/>
        </authorList>
    </citation>
    <scope>NUCLEOTIDE SEQUENCE [LARGE SCALE GENOMIC DNA]</scope>
    <source>
        <strain evidence="3">wkB29</strain>
    </source>
</reference>
<feature type="transmembrane region" description="Helical" evidence="1">
    <location>
        <begin position="7"/>
        <end position="32"/>
    </location>
</feature>
<protein>
    <submittedName>
        <fullName evidence="2">Uncharacterized protein</fullName>
    </submittedName>
</protein>
<evidence type="ECO:0000313" key="3">
    <source>
        <dbReference type="Proteomes" id="UP000027170"/>
    </source>
</evidence>
<evidence type="ECO:0000313" key="2">
    <source>
        <dbReference type="EMBL" id="KDN15884.1"/>
    </source>
</evidence>
<organism evidence="2 3">
    <name type="scientific">Snodgrassella communis</name>
    <dbReference type="NCBI Taxonomy" id="2946699"/>
    <lineage>
        <taxon>Bacteria</taxon>
        <taxon>Pseudomonadati</taxon>
        <taxon>Pseudomonadota</taxon>
        <taxon>Betaproteobacteria</taxon>
        <taxon>Neisseriales</taxon>
        <taxon>Neisseriaceae</taxon>
        <taxon>Snodgrassella</taxon>
    </lineage>
</organism>
<keyword evidence="1" id="KW-0812">Transmembrane</keyword>
<keyword evidence="1" id="KW-0472">Membrane</keyword>
<dbReference type="Proteomes" id="UP000027170">
    <property type="component" value="Unassembled WGS sequence"/>
</dbReference>